<dbReference type="EMBL" id="DXFQ01000028">
    <property type="protein sequence ID" value="HIX19325.1"/>
    <property type="molecule type" value="Genomic_DNA"/>
</dbReference>
<evidence type="ECO:0000313" key="2">
    <source>
        <dbReference type="Proteomes" id="UP000823964"/>
    </source>
</evidence>
<reference evidence="1" key="2">
    <citation type="submission" date="2021-04" db="EMBL/GenBank/DDBJ databases">
        <authorList>
            <person name="Gilroy R."/>
        </authorList>
    </citation>
    <scope>NUCLEOTIDE SEQUENCE</scope>
    <source>
        <strain evidence="1">14975</strain>
    </source>
</reference>
<name>A0A9D2AGH1_9BACT</name>
<gene>
    <name evidence="1" type="ORF">H9862_01830</name>
</gene>
<reference evidence="1" key="1">
    <citation type="journal article" date="2021" name="PeerJ">
        <title>Extensive microbial diversity within the chicken gut microbiome revealed by metagenomics and culture.</title>
        <authorList>
            <person name="Gilroy R."/>
            <person name="Ravi A."/>
            <person name="Getino M."/>
            <person name="Pursley I."/>
            <person name="Horton D.L."/>
            <person name="Alikhan N.F."/>
            <person name="Baker D."/>
            <person name="Gharbi K."/>
            <person name="Hall N."/>
            <person name="Watson M."/>
            <person name="Adriaenssens E.M."/>
            <person name="Foster-Nyarko E."/>
            <person name="Jarju S."/>
            <person name="Secka A."/>
            <person name="Antonio M."/>
            <person name="Oren A."/>
            <person name="Chaudhuri R.R."/>
            <person name="La Ragione R."/>
            <person name="Hildebrand F."/>
            <person name="Pallen M.J."/>
        </authorList>
    </citation>
    <scope>NUCLEOTIDE SEQUENCE</scope>
    <source>
        <strain evidence="1">14975</strain>
    </source>
</reference>
<accession>A0A9D2AGH1</accession>
<dbReference type="AlphaFoldDB" id="A0A9D2AGH1"/>
<organism evidence="1 2">
    <name type="scientific">Candidatus Akkermansia intestinigallinarum</name>
    <dbReference type="NCBI Taxonomy" id="2838431"/>
    <lineage>
        <taxon>Bacteria</taxon>
        <taxon>Pseudomonadati</taxon>
        <taxon>Verrucomicrobiota</taxon>
        <taxon>Verrucomicrobiia</taxon>
        <taxon>Verrucomicrobiales</taxon>
        <taxon>Akkermansiaceae</taxon>
        <taxon>Akkermansia</taxon>
    </lineage>
</organism>
<sequence length="172" mass="19230">MASFFSGGVDAFTTLIRHHEEKPILLTLRGSDIKLSDEAGWQVVHQHTLETAEQFNLPEPVFITSNFRTFLREGELTNLVKASGDNYWHGYQCGIGLIGHAAPIGYARRLKTVYIASSNTANVKVICASGPTIDNKVQWTPTSIVHDAYEWDRQQKSWLLSSMLTAPEPIRS</sequence>
<dbReference type="Proteomes" id="UP000823964">
    <property type="component" value="Unassembled WGS sequence"/>
</dbReference>
<protein>
    <submittedName>
        <fullName evidence="1">Uncharacterized protein</fullName>
    </submittedName>
</protein>
<evidence type="ECO:0000313" key="1">
    <source>
        <dbReference type="EMBL" id="HIX19325.1"/>
    </source>
</evidence>
<comment type="caution">
    <text evidence="1">The sequence shown here is derived from an EMBL/GenBank/DDBJ whole genome shotgun (WGS) entry which is preliminary data.</text>
</comment>
<proteinExistence type="predicted"/>